<name>A0A0D8YA98_DICVI</name>
<dbReference type="AlphaFoldDB" id="A0A0D8YA98"/>
<evidence type="ECO:0000313" key="2">
    <source>
        <dbReference type="Proteomes" id="UP000053766"/>
    </source>
</evidence>
<accession>A0A0D8YA98</accession>
<keyword evidence="2" id="KW-1185">Reference proteome</keyword>
<dbReference type="Proteomes" id="UP000053766">
    <property type="component" value="Unassembled WGS sequence"/>
</dbReference>
<dbReference type="STRING" id="29172.A0A0D8YA98"/>
<evidence type="ECO:0000313" key="1">
    <source>
        <dbReference type="EMBL" id="KJH51506.1"/>
    </source>
</evidence>
<dbReference type="EMBL" id="KN716182">
    <property type="protein sequence ID" value="KJH51506.1"/>
    <property type="molecule type" value="Genomic_DNA"/>
</dbReference>
<reference evidence="1 2" key="1">
    <citation type="submission" date="2013-11" db="EMBL/GenBank/DDBJ databases">
        <title>Draft genome of the bovine lungworm Dictyocaulus viviparus.</title>
        <authorList>
            <person name="Mitreva M."/>
        </authorList>
    </citation>
    <scope>NUCLEOTIDE SEQUENCE [LARGE SCALE GENOMIC DNA]</scope>
    <source>
        <strain evidence="1 2">HannoverDv2000</strain>
    </source>
</reference>
<gene>
    <name evidence="1" type="ORF">DICVIV_02339</name>
</gene>
<dbReference type="OrthoDB" id="5863498at2759"/>
<sequence length="637" mass="72715">MDSDSSNFADIRALLSSEIPVEQSKGLSRLLSRLELPFHNAKDKVTILSLLFDGFTEYGDILSQWCFDAVPHLINKSKLIMEQLQYFLNIMTIEEVNIHIFVKLCGSETRRSSRLILIRLLLQLSSCLSSTCLEILRKCKQCSDLLVSELLTLEFDRSFPIMRILIFGEILSREETAIIVHHISTNFENEEFSSAYFLEYVPWKYYHQIIRKFIPRQMITKMLDHCSELSQHELLSLELTISDVFDIADNLQITPRLLMNKRSELSKSWSGLIPNEELTRIKHVVVSCQVVTPLKVVVLKADDAGFMNKLTYMEYVANSSIITMFIKMWISNLDVIETCGSSVTFSIALLPYCGSNLEICCNLIFELLKRLPAYASSTFLFLTSLYAKPFFQVDKLSILRFMRGVLIHRSVAIPALNFLSILCRRNDEERNIAFSLIVDLVSKFPSLFDSAKKFAIPEDSDPLDLLKEKLKLMETLCVSTHRSDELLPSLSSLLRKDGEVVGAAISVVITLCKEEILDVNTVRKQLARRVRQPGFEVALKGYCDILATITSHQEHYDDSVFVECVQELFEITQLSKDCSSSKDIRGQAWVALSYFDNDLLKSTIPIPAPFLIEQFLGLSQTERKGIYCNVFFFSNSE</sequence>
<organism evidence="1 2">
    <name type="scientific">Dictyocaulus viviparus</name>
    <name type="common">Bovine lungworm</name>
    <dbReference type="NCBI Taxonomy" id="29172"/>
    <lineage>
        <taxon>Eukaryota</taxon>
        <taxon>Metazoa</taxon>
        <taxon>Ecdysozoa</taxon>
        <taxon>Nematoda</taxon>
        <taxon>Chromadorea</taxon>
        <taxon>Rhabditida</taxon>
        <taxon>Rhabditina</taxon>
        <taxon>Rhabditomorpha</taxon>
        <taxon>Strongyloidea</taxon>
        <taxon>Metastrongylidae</taxon>
        <taxon>Dictyocaulus</taxon>
    </lineage>
</organism>
<protein>
    <submittedName>
        <fullName evidence="1">Uncharacterized protein</fullName>
    </submittedName>
</protein>
<reference evidence="2" key="2">
    <citation type="journal article" date="2016" name="Sci. Rep.">
        <title>Dictyocaulus viviparus genome, variome and transcriptome elucidate lungworm biology and support future intervention.</title>
        <authorList>
            <person name="McNulty S.N."/>
            <person name="Strube C."/>
            <person name="Rosa B.A."/>
            <person name="Martin J.C."/>
            <person name="Tyagi R."/>
            <person name="Choi Y.J."/>
            <person name="Wang Q."/>
            <person name="Hallsworth Pepin K."/>
            <person name="Zhang X."/>
            <person name="Ozersky P."/>
            <person name="Wilson R.K."/>
            <person name="Sternberg P.W."/>
            <person name="Gasser R.B."/>
            <person name="Mitreva M."/>
        </authorList>
    </citation>
    <scope>NUCLEOTIDE SEQUENCE [LARGE SCALE GENOMIC DNA]</scope>
    <source>
        <strain evidence="2">HannoverDv2000</strain>
    </source>
</reference>
<proteinExistence type="predicted"/>